<comment type="subcellular location">
    <subcellularLocation>
        <location evidence="9">Cytoplasm</location>
    </subcellularLocation>
</comment>
<evidence type="ECO:0000313" key="14">
    <source>
        <dbReference type="EMBL" id="TQD41487.1"/>
    </source>
</evidence>
<evidence type="ECO:0000256" key="5">
    <source>
        <dbReference type="ARBA" id="ARBA00023145"/>
    </source>
</evidence>
<evidence type="ECO:0000256" key="4">
    <source>
        <dbReference type="ARBA" id="ARBA00022813"/>
    </source>
</evidence>
<dbReference type="CDD" id="cd06919">
    <property type="entry name" value="Asp_decarbox"/>
    <property type="match status" value="1"/>
</dbReference>
<dbReference type="PIRSF" id="PIRSF006246">
    <property type="entry name" value="Asp_decarbox"/>
    <property type="match status" value="1"/>
</dbReference>
<evidence type="ECO:0000256" key="13">
    <source>
        <dbReference type="PIRSR" id="PIRSR006246-5"/>
    </source>
</evidence>
<comment type="subunit">
    <text evidence="9">Heterooctamer of four alpha and four beta subunits.</text>
</comment>
<evidence type="ECO:0000313" key="15">
    <source>
        <dbReference type="Proteomes" id="UP000318212"/>
    </source>
</evidence>
<dbReference type="Pfam" id="PF02261">
    <property type="entry name" value="Asp_decarbox"/>
    <property type="match status" value="1"/>
</dbReference>
<dbReference type="EMBL" id="VICE01000120">
    <property type="protein sequence ID" value="TQD41487.1"/>
    <property type="molecule type" value="Genomic_DNA"/>
</dbReference>
<evidence type="ECO:0000256" key="12">
    <source>
        <dbReference type="PIRSR" id="PIRSR006246-3"/>
    </source>
</evidence>
<sequence>MLLNVLKAKIHRASVTHAELHYEGSCAIDGRLLDISGIREYEQVHIFNINNGHRFVTYAIRGEEGSGVISVNGAAAHLAQPGDLVIICAYGQCDEAEAAEYKPTLVYVDRENRLTHTNESIPAQAA</sequence>
<dbReference type="HAMAP" id="MF_00446">
    <property type="entry name" value="PanD"/>
    <property type="match status" value="1"/>
</dbReference>
<feature type="active site" description="Schiff-base intermediate with substrate; via pyruvic acid" evidence="9 10">
    <location>
        <position position="25"/>
    </location>
</feature>
<dbReference type="OrthoDB" id="9803983at2"/>
<evidence type="ECO:0000256" key="10">
    <source>
        <dbReference type="PIRSR" id="PIRSR006246-1"/>
    </source>
</evidence>
<accession>A0A507ZX09</accession>
<evidence type="ECO:0000256" key="7">
    <source>
        <dbReference type="ARBA" id="ARBA00023270"/>
    </source>
</evidence>
<reference evidence="14 15" key="1">
    <citation type="submission" date="2019-06" db="EMBL/GenBank/DDBJ databases">
        <title>Lysobacter alkalisoli sp. nov. isolated from saline soil.</title>
        <authorList>
            <person name="Sun J.-Q."/>
            <person name="Xu L."/>
        </authorList>
    </citation>
    <scope>NUCLEOTIDE SEQUENCE [LARGE SCALE GENOMIC DNA]</scope>
    <source>
        <strain evidence="14 15">JCM 31130</strain>
    </source>
</reference>
<dbReference type="GO" id="GO:0015940">
    <property type="term" value="P:pantothenate biosynthetic process"/>
    <property type="evidence" value="ECO:0007669"/>
    <property type="project" value="UniProtKB-UniRule"/>
</dbReference>
<evidence type="ECO:0000256" key="8">
    <source>
        <dbReference type="ARBA" id="ARBA00023317"/>
    </source>
</evidence>
<dbReference type="InterPro" id="IPR003190">
    <property type="entry name" value="Asp_decarbox"/>
</dbReference>
<keyword evidence="4 9" id="KW-0068">Autocatalytic cleavage</keyword>
<name>A0A507ZX09_9GAMM</name>
<keyword evidence="15" id="KW-1185">Reference proteome</keyword>
<comment type="cofactor">
    <cofactor evidence="9 10">
        <name>pyruvate</name>
        <dbReference type="ChEBI" id="CHEBI:15361"/>
    </cofactor>
    <text evidence="9 10">Binds 1 pyruvoyl group covalently per subunit.</text>
</comment>
<comment type="similarity">
    <text evidence="9">Belongs to the PanD family.</text>
</comment>
<keyword evidence="1 9" id="KW-0963">Cytoplasm</keyword>
<feature type="chain" id="PRO_5022282014" description="Aspartate 1-decarboxylase alpha chain" evidence="9 13">
    <location>
        <begin position="25"/>
        <end position="126"/>
    </location>
</feature>
<dbReference type="Gene3D" id="2.40.40.20">
    <property type="match status" value="1"/>
</dbReference>
<keyword evidence="2 9" id="KW-0566">Pantothenate biosynthesis</keyword>
<dbReference type="RefSeq" id="WP_141519203.1">
    <property type="nucleotide sequence ID" value="NZ_VICE01000120.1"/>
</dbReference>
<comment type="function">
    <text evidence="9">Catalyzes the pyruvoyl-dependent decarboxylation of aspartate to produce beta-alanine.</text>
</comment>
<keyword evidence="7 9" id="KW-0704">Schiff base</keyword>
<comment type="PTM">
    <text evidence="9 12">Is synthesized initially as an inactive proenzyme, which is activated by self-cleavage at a specific serine bond to produce a beta-subunit with a hydroxyl group at its C-terminus and an alpha-subunit with a pyruvoyl group at its N-terminus.</text>
</comment>
<dbReference type="GO" id="GO:0006523">
    <property type="term" value="P:alanine biosynthetic process"/>
    <property type="evidence" value="ECO:0007669"/>
    <property type="project" value="InterPro"/>
</dbReference>
<feature type="binding site" evidence="9 11">
    <location>
        <begin position="73"/>
        <end position="75"/>
    </location>
    <ligand>
        <name>substrate</name>
    </ligand>
</feature>
<dbReference type="SUPFAM" id="SSF50692">
    <property type="entry name" value="ADC-like"/>
    <property type="match status" value="1"/>
</dbReference>
<keyword evidence="3 9" id="KW-0210">Decarboxylase</keyword>
<dbReference type="NCBIfam" id="TIGR00223">
    <property type="entry name" value="panD"/>
    <property type="match status" value="1"/>
</dbReference>
<proteinExistence type="inferred from homology"/>
<feature type="binding site" evidence="9 11">
    <location>
        <position position="57"/>
    </location>
    <ligand>
        <name>substrate</name>
    </ligand>
</feature>
<dbReference type="AlphaFoldDB" id="A0A507ZX09"/>
<protein>
    <recommendedName>
        <fullName evidence="9">Aspartate 1-decarboxylase</fullName>
        <ecNumber evidence="9">4.1.1.11</ecNumber>
    </recommendedName>
    <alternativeName>
        <fullName evidence="9">Aspartate alpha-decarboxylase</fullName>
    </alternativeName>
    <component>
        <recommendedName>
            <fullName evidence="9">Aspartate 1-decarboxylase beta chain</fullName>
        </recommendedName>
    </component>
    <component>
        <recommendedName>
            <fullName evidence="9">Aspartate 1-decarboxylase alpha chain</fullName>
        </recommendedName>
    </component>
</protein>
<evidence type="ECO:0000256" key="11">
    <source>
        <dbReference type="PIRSR" id="PIRSR006246-2"/>
    </source>
</evidence>
<feature type="active site" description="Proton donor" evidence="9 10">
    <location>
        <position position="58"/>
    </location>
</feature>
<dbReference type="InterPro" id="IPR009010">
    <property type="entry name" value="Asp_de-COase-like_dom_sf"/>
</dbReference>
<organism evidence="14 15">
    <name type="scientific">Marilutibacter aestuarii</name>
    <dbReference type="NCBI Taxonomy" id="1706195"/>
    <lineage>
        <taxon>Bacteria</taxon>
        <taxon>Pseudomonadati</taxon>
        <taxon>Pseudomonadota</taxon>
        <taxon>Gammaproteobacteria</taxon>
        <taxon>Lysobacterales</taxon>
        <taxon>Lysobacteraceae</taxon>
        <taxon>Marilutibacter</taxon>
    </lineage>
</organism>
<dbReference type="UniPathway" id="UPA00028">
    <property type="reaction ID" value="UER00002"/>
</dbReference>
<dbReference type="PANTHER" id="PTHR21012">
    <property type="entry name" value="ASPARTATE 1-DECARBOXYLASE"/>
    <property type="match status" value="1"/>
</dbReference>
<dbReference type="PANTHER" id="PTHR21012:SF0">
    <property type="entry name" value="ASPARTATE 1-DECARBOXYLASE"/>
    <property type="match status" value="1"/>
</dbReference>
<dbReference type="GO" id="GO:0005829">
    <property type="term" value="C:cytosol"/>
    <property type="evidence" value="ECO:0007669"/>
    <property type="project" value="TreeGrafter"/>
</dbReference>
<evidence type="ECO:0000256" key="1">
    <source>
        <dbReference type="ARBA" id="ARBA00022490"/>
    </source>
</evidence>
<feature type="modified residue" description="Pyruvic acid (Ser)" evidence="9 12">
    <location>
        <position position="25"/>
    </location>
</feature>
<comment type="pathway">
    <text evidence="9">Cofactor biosynthesis; (R)-pantothenate biosynthesis; beta-alanine from L-aspartate: step 1/1.</text>
</comment>
<feature type="chain" id="PRO_5022282015" description="Aspartate 1-decarboxylase beta chain" evidence="9 13">
    <location>
        <begin position="1"/>
        <end position="24"/>
    </location>
</feature>
<gene>
    <name evidence="9" type="primary">panD</name>
    <name evidence="14" type="ORF">FKV25_12880</name>
</gene>
<keyword evidence="5 9" id="KW-0865">Zymogen</keyword>
<evidence type="ECO:0000256" key="6">
    <source>
        <dbReference type="ARBA" id="ARBA00023239"/>
    </source>
</evidence>
<keyword evidence="8 9" id="KW-0670">Pyruvate</keyword>
<keyword evidence="6 9" id="KW-0456">Lyase</keyword>
<dbReference type="EC" id="4.1.1.11" evidence="9"/>
<evidence type="ECO:0000256" key="2">
    <source>
        <dbReference type="ARBA" id="ARBA00022655"/>
    </source>
</evidence>
<evidence type="ECO:0000256" key="3">
    <source>
        <dbReference type="ARBA" id="ARBA00022793"/>
    </source>
</evidence>
<dbReference type="GO" id="GO:0004068">
    <property type="term" value="F:aspartate 1-decarboxylase activity"/>
    <property type="evidence" value="ECO:0007669"/>
    <property type="project" value="UniProtKB-UniRule"/>
</dbReference>
<comment type="catalytic activity">
    <reaction evidence="9">
        <text>L-aspartate + H(+) = beta-alanine + CO2</text>
        <dbReference type="Rhea" id="RHEA:19497"/>
        <dbReference type="ChEBI" id="CHEBI:15378"/>
        <dbReference type="ChEBI" id="CHEBI:16526"/>
        <dbReference type="ChEBI" id="CHEBI:29991"/>
        <dbReference type="ChEBI" id="CHEBI:57966"/>
        <dbReference type="EC" id="4.1.1.11"/>
    </reaction>
</comment>
<dbReference type="Proteomes" id="UP000318212">
    <property type="component" value="Unassembled WGS sequence"/>
</dbReference>
<comment type="caution">
    <text evidence="14">The sequence shown here is derived from an EMBL/GenBank/DDBJ whole genome shotgun (WGS) entry which is preliminary data.</text>
</comment>
<evidence type="ECO:0000256" key="9">
    <source>
        <dbReference type="HAMAP-Rule" id="MF_00446"/>
    </source>
</evidence>